<feature type="signal peptide" evidence="4">
    <location>
        <begin position="1"/>
        <end position="24"/>
    </location>
</feature>
<dbReference type="EMBL" id="JADKIO010000005">
    <property type="protein sequence ID" value="MBK9795870.1"/>
    <property type="molecule type" value="Genomic_DNA"/>
</dbReference>
<gene>
    <name evidence="6" type="ORF">IPP58_05145</name>
</gene>
<comment type="caution">
    <text evidence="6">The sequence shown here is derived from an EMBL/GenBank/DDBJ whole genome shotgun (WGS) entry which is preliminary data.</text>
</comment>
<dbReference type="GO" id="GO:0030288">
    <property type="term" value="C:outer membrane-bounded periplasmic space"/>
    <property type="evidence" value="ECO:0007669"/>
    <property type="project" value="UniProtKB-ARBA"/>
</dbReference>
<dbReference type="AlphaFoldDB" id="A0A9D7SFQ8"/>
<dbReference type="Proteomes" id="UP000886657">
    <property type="component" value="Unassembled WGS sequence"/>
</dbReference>
<dbReference type="GO" id="GO:1904680">
    <property type="term" value="F:peptide transmembrane transporter activity"/>
    <property type="evidence" value="ECO:0007669"/>
    <property type="project" value="TreeGrafter"/>
</dbReference>
<protein>
    <recommendedName>
        <fullName evidence="5">Solute-binding protein family 5 domain-containing protein</fullName>
    </recommendedName>
</protein>
<dbReference type="PIRSF" id="PIRSF002741">
    <property type="entry name" value="MppA"/>
    <property type="match status" value="1"/>
</dbReference>
<feature type="chain" id="PRO_5038637726" description="Solute-binding protein family 5 domain-containing protein" evidence="4">
    <location>
        <begin position="25"/>
        <end position="521"/>
    </location>
</feature>
<keyword evidence="2" id="KW-0813">Transport</keyword>
<dbReference type="Pfam" id="PF00496">
    <property type="entry name" value="SBP_bac_5"/>
    <property type="match status" value="1"/>
</dbReference>
<sequence length="521" mass="58638">MRLRLMLPFCLAALVLAGPPISVALDKPVQSLNPLLLAREVEAQVVDLIFDRLVALDDHGAFVPQLLESWEISGGGRDILLRLRPGLTWHDGTPIEAEDLVATWRMLSLPQVLKIYDVVGVRTMDSLVAEGPLKVRIRLKQPRASLLTDLYNFQPVPRRSYILGANPLQHPLNYTPIGSGPYRVLPGAQARDIQLQLWSGYRGPHPGRWEAFHFRVQPSDQVEYARQLKAGQYHFGNLDWFRHYLLRRGAFGGANLISLSSPAASYDVFWFNCNPKRSLLGDPRIRRALAEALPWEFLGAQRGLRAGRLASCVWPPGNWAHQQAVESLPRLERAAALLDAAGWRLGLDGIRHDAKGRALRLVMFSAWSYSGRDSADAFCEALKKVGVEIDLRRTPIDEPYVLSTRGEGDIWDYAWNTGLDPDNESPLFSSDGVKGGSNVTGYQNPEVDRLFLEGRHELDPGRRQNLYFRINELIQKDRPILQLTYGAAFLAADRRLRGVGFNPLGQTYGYIPGRRGWWLEM</sequence>
<evidence type="ECO:0000313" key="7">
    <source>
        <dbReference type="Proteomes" id="UP000886657"/>
    </source>
</evidence>
<organism evidence="6 7">
    <name type="scientific">Candidatus Geothrix skivensis</name>
    <dbReference type="NCBI Taxonomy" id="2954439"/>
    <lineage>
        <taxon>Bacteria</taxon>
        <taxon>Pseudomonadati</taxon>
        <taxon>Acidobacteriota</taxon>
        <taxon>Holophagae</taxon>
        <taxon>Holophagales</taxon>
        <taxon>Holophagaceae</taxon>
        <taxon>Geothrix</taxon>
    </lineage>
</organism>
<dbReference type="PANTHER" id="PTHR30290">
    <property type="entry name" value="PERIPLASMIC BINDING COMPONENT OF ABC TRANSPORTER"/>
    <property type="match status" value="1"/>
</dbReference>
<evidence type="ECO:0000256" key="2">
    <source>
        <dbReference type="ARBA" id="ARBA00022448"/>
    </source>
</evidence>
<dbReference type="InterPro" id="IPR039424">
    <property type="entry name" value="SBP_5"/>
</dbReference>
<dbReference type="SUPFAM" id="SSF53850">
    <property type="entry name" value="Periplasmic binding protein-like II"/>
    <property type="match status" value="1"/>
</dbReference>
<dbReference type="Gene3D" id="3.10.105.10">
    <property type="entry name" value="Dipeptide-binding Protein, Domain 3"/>
    <property type="match status" value="1"/>
</dbReference>
<dbReference type="InterPro" id="IPR030678">
    <property type="entry name" value="Peptide/Ni-bd"/>
</dbReference>
<reference evidence="6" key="1">
    <citation type="submission" date="2020-10" db="EMBL/GenBank/DDBJ databases">
        <title>Connecting structure to function with the recovery of over 1000 high-quality activated sludge metagenome-assembled genomes encoding full-length rRNA genes using long-read sequencing.</title>
        <authorList>
            <person name="Singleton C.M."/>
            <person name="Petriglieri F."/>
            <person name="Kristensen J.M."/>
            <person name="Kirkegaard R.H."/>
            <person name="Michaelsen T.Y."/>
            <person name="Andersen M.H."/>
            <person name="Karst S.M."/>
            <person name="Dueholm M.S."/>
            <person name="Nielsen P.H."/>
            <person name="Albertsen M."/>
        </authorList>
    </citation>
    <scope>NUCLEOTIDE SEQUENCE</scope>
    <source>
        <strain evidence="6">Skiv_18-Q3-R9-52_MAXAC.067</strain>
    </source>
</reference>
<dbReference type="PANTHER" id="PTHR30290:SF9">
    <property type="entry name" value="OLIGOPEPTIDE-BINDING PROTEIN APPA"/>
    <property type="match status" value="1"/>
</dbReference>
<evidence type="ECO:0000259" key="5">
    <source>
        <dbReference type="Pfam" id="PF00496"/>
    </source>
</evidence>
<proteinExistence type="inferred from homology"/>
<evidence type="ECO:0000313" key="6">
    <source>
        <dbReference type="EMBL" id="MBK9795870.1"/>
    </source>
</evidence>
<accession>A0A9D7SFQ8</accession>
<feature type="domain" description="Solute-binding protein family 5" evidence="5">
    <location>
        <begin position="62"/>
        <end position="430"/>
    </location>
</feature>
<dbReference type="GO" id="GO:0015833">
    <property type="term" value="P:peptide transport"/>
    <property type="evidence" value="ECO:0007669"/>
    <property type="project" value="TreeGrafter"/>
</dbReference>
<evidence type="ECO:0000256" key="1">
    <source>
        <dbReference type="ARBA" id="ARBA00005695"/>
    </source>
</evidence>
<dbReference type="Gene3D" id="3.40.190.10">
    <property type="entry name" value="Periplasmic binding protein-like II"/>
    <property type="match status" value="1"/>
</dbReference>
<dbReference type="Gene3D" id="3.90.76.10">
    <property type="entry name" value="Dipeptide-binding Protein, Domain 1"/>
    <property type="match status" value="1"/>
</dbReference>
<keyword evidence="3 4" id="KW-0732">Signal</keyword>
<name>A0A9D7SFQ8_9BACT</name>
<dbReference type="InterPro" id="IPR000914">
    <property type="entry name" value="SBP_5_dom"/>
</dbReference>
<dbReference type="GO" id="GO:0043190">
    <property type="term" value="C:ATP-binding cassette (ABC) transporter complex"/>
    <property type="evidence" value="ECO:0007669"/>
    <property type="project" value="InterPro"/>
</dbReference>
<evidence type="ECO:0000256" key="3">
    <source>
        <dbReference type="ARBA" id="ARBA00022729"/>
    </source>
</evidence>
<evidence type="ECO:0000256" key="4">
    <source>
        <dbReference type="SAM" id="SignalP"/>
    </source>
</evidence>
<comment type="similarity">
    <text evidence="1">Belongs to the bacterial solute-binding protein 5 family.</text>
</comment>